<gene>
    <name evidence="6" type="primary">LOC107217387</name>
</gene>
<keyword evidence="5" id="KW-1185">Reference proteome</keyword>
<dbReference type="SUPFAM" id="SSF54001">
    <property type="entry name" value="Cysteine proteinases"/>
    <property type="match status" value="1"/>
</dbReference>
<organism evidence="6">
    <name type="scientific">Neodiprion lecontei</name>
    <name type="common">Redheaded pine sawfly</name>
    <dbReference type="NCBI Taxonomy" id="441921"/>
    <lineage>
        <taxon>Eukaryota</taxon>
        <taxon>Metazoa</taxon>
        <taxon>Ecdysozoa</taxon>
        <taxon>Arthropoda</taxon>
        <taxon>Hexapoda</taxon>
        <taxon>Insecta</taxon>
        <taxon>Pterygota</taxon>
        <taxon>Neoptera</taxon>
        <taxon>Endopterygota</taxon>
        <taxon>Hymenoptera</taxon>
        <taxon>Tenthredinoidea</taxon>
        <taxon>Diprionidae</taxon>
        <taxon>Diprioninae</taxon>
        <taxon>Neodiprion</taxon>
    </lineage>
</organism>
<evidence type="ECO:0000313" key="6">
    <source>
        <dbReference type="RefSeq" id="XP_015510378.2"/>
    </source>
</evidence>
<comment type="similarity">
    <text evidence="1">Belongs to the peptidase C2 family.</text>
</comment>
<dbReference type="RefSeq" id="XP_015510378.2">
    <property type="nucleotide sequence ID" value="XM_015654892.2"/>
</dbReference>
<dbReference type="SUPFAM" id="SSF49758">
    <property type="entry name" value="Calpain large subunit, middle domain (domain III)"/>
    <property type="match status" value="1"/>
</dbReference>
<dbReference type="InterPro" id="IPR038765">
    <property type="entry name" value="Papain-like_cys_pep_sf"/>
</dbReference>
<protein>
    <submittedName>
        <fullName evidence="6">Calpain-B</fullName>
    </submittedName>
</protein>
<dbReference type="PANTHER" id="PTHR10183:SF433">
    <property type="entry name" value="CALPAIN-A-RELATED"/>
    <property type="match status" value="1"/>
</dbReference>
<dbReference type="Pfam" id="PF00648">
    <property type="entry name" value="Peptidase_C2"/>
    <property type="match status" value="1"/>
</dbReference>
<proteinExistence type="inferred from homology"/>
<sequence>MSGKMNTDRKSNEKIPKNEAGEDFYKLRKEWLAKKTDENDTTNLFVDLSFPAQDSSLFPNGIPNDKKKFPEKIVWKRPWQIVKNPQFFVDGISRFDAQQRAFDNCWVIASLPILTTNPKLFYQVVPEDQSFQENYAGIFHFRFWHYGKWVEIMIDDFLPTDSRGLLCSRSPETNEFWISLVVKAYAKLYGSWEALEDGRASEALEDFTGGLALFYPLDETSQLSFDTLLKAHENHALMVCGSKCFERKKKSCGGFYKSIWPQHGYSITGVVNYKGQQLLRMRNPWGDHREWSGPFGDKDAVWTVDADMRKALDFKPDADGEFFIPYEMVPQYFARIEICHLPFLGEGNENRKSKVFEGKWIRRTQALESTNYLDAASKILSQNTQYRITLKNPDTEEGKCAVIVALMQKNRRIKRATDLTVGLEIYHLRYPNKLPEPLTANFFKKNQPISGSGAGAPLREVYNLFKLKPGTYCIIPCIYNLEGEEYELSTNEEEEFLLRVFFGNIPNVNEALMTSNLAPRRKYE</sequence>
<evidence type="ECO:0000256" key="1">
    <source>
        <dbReference type="ARBA" id="ARBA00007623"/>
    </source>
</evidence>
<keyword evidence="3" id="KW-0378">Hydrolase</keyword>
<dbReference type="SMART" id="SM00230">
    <property type="entry name" value="CysPc"/>
    <property type="match status" value="1"/>
</dbReference>
<feature type="active site" evidence="2 3">
    <location>
        <position position="105"/>
    </location>
</feature>
<name>A0A6J0B9N3_NEOLC</name>
<dbReference type="PANTHER" id="PTHR10183">
    <property type="entry name" value="CALPAIN"/>
    <property type="match status" value="1"/>
</dbReference>
<dbReference type="InterPro" id="IPR022682">
    <property type="entry name" value="Calpain_domain_III"/>
</dbReference>
<evidence type="ECO:0000256" key="2">
    <source>
        <dbReference type="PIRSR" id="PIRSR622684-1"/>
    </source>
</evidence>
<dbReference type="GeneID" id="107217387"/>
<feature type="active site" evidence="2 3">
    <location>
        <position position="263"/>
    </location>
</feature>
<dbReference type="AlphaFoldDB" id="A0A6J0B9N3"/>
<feature type="active site" evidence="2 3">
    <location>
        <position position="283"/>
    </location>
</feature>
<dbReference type="SMART" id="SM00720">
    <property type="entry name" value="calpain_III"/>
    <property type="match status" value="1"/>
</dbReference>
<dbReference type="InterPro" id="IPR001300">
    <property type="entry name" value="Peptidase_C2_calpain_cat"/>
</dbReference>
<dbReference type="PRINTS" id="PR00704">
    <property type="entry name" value="CALPAIN"/>
</dbReference>
<keyword evidence="3" id="KW-0645">Protease</keyword>
<dbReference type="Pfam" id="PF01067">
    <property type="entry name" value="Calpain_III"/>
    <property type="match status" value="1"/>
</dbReference>
<reference evidence="6" key="1">
    <citation type="submission" date="2025-08" db="UniProtKB">
        <authorList>
            <consortium name="RefSeq"/>
        </authorList>
    </citation>
    <scope>IDENTIFICATION</scope>
    <source>
        <tissue evidence="6">Thorax and Abdomen</tissue>
    </source>
</reference>
<dbReference type="KEGG" id="nlo:107217387"/>
<evidence type="ECO:0000259" key="4">
    <source>
        <dbReference type="PROSITE" id="PS50203"/>
    </source>
</evidence>
<dbReference type="OrthoDB" id="424753at2759"/>
<dbReference type="PROSITE" id="PS50203">
    <property type="entry name" value="CALPAIN_CAT"/>
    <property type="match status" value="1"/>
</dbReference>
<dbReference type="InterPro" id="IPR036213">
    <property type="entry name" value="Calpain_III_sf"/>
</dbReference>
<dbReference type="Proteomes" id="UP000829291">
    <property type="component" value="Chromosome 5"/>
</dbReference>
<dbReference type="GO" id="GO:0005737">
    <property type="term" value="C:cytoplasm"/>
    <property type="evidence" value="ECO:0007669"/>
    <property type="project" value="TreeGrafter"/>
</dbReference>
<evidence type="ECO:0000313" key="5">
    <source>
        <dbReference type="Proteomes" id="UP000829291"/>
    </source>
</evidence>
<dbReference type="GO" id="GO:0006508">
    <property type="term" value="P:proteolysis"/>
    <property type="evidence" value="ECO:0007669"/>
    <property type="project" value="InterPro"/>
</dbReference>
<dbReference type="Gene3D" id="2.60.120.380">
    <property type="match status" value="1"/>
</dbReference>
<dbReference type="Gene3D" id="3.90.70.10">
    <property type="entry name" value="Cysteine proteinases"/>
    <property type="match status" value="1"/>
</dbReference>
<accession>A0A6J0B9N3</accession>
<dbReference type="InterPro" id="IPR022684">
    <property type="entry name" value="Calpain_cysteine_protease"/>
</dbReference>
<feature type="domain" description="Calpain catalytic" evidence="4">
    <location>
        <begin position="44"/>
        <end position="342"/>
    </location>
</feature>
<dbReference type="GO" id="GO:0004198">
    <property type="term" value="F:calcium-dependent cysteine-type endopeptidase activity"/>
    <property type="evidence" value="ECO:0007669"/>
    <property type="project" value="InterPro"/>
</dbReference>
<dbReference type="InterPro" id="IPR022683">
    <property type="entry name" value="Calpain_III"/>
</dbReference>
<evidence type="ECO:0000256" key="3">
    <source>
        <dbReference type="PROSITE-ProRule" id="PRU00239"/>
    </source>
</evidence>
<keyword evidence="3" id="KW-0788">Thiol protease</keyword>
<dbReference type="InParanoid" id="A0A6J0B9N3"/>
<dbReference type="CDD" id="cd00044">
    <property type="entry name" value="CysPc"/>
    <property type="match status" value="1"/>
</dbReference>